<dbReference type="SMART" id="SM00065">
    <property type="entry name" value="GAF"/>
    <property type="match status" value="1"/>
</dbReference>
<dbReference type="InterPro" id="IPR004358">
    <property type="entry name" value="Sig_transdc_His_kin-like_C"/>
</dbReference>
<name>D2RXW7_HALTV</name>
<dbReference type="InterPro" id="IPR005467">
    <property type="entry name" value="His_kinase_dom"/>
</dbReference>
<keyword evidence="5 11" id="KW-0418">Kinase</keyword>
<dbReference type="InterPro" id="IPR036097">
    <property type="entry name" value="HisK_dim/P_sf"/>
</dbReference>
<dbReference type="eggNOG" id="arCOG06712">
    <property type="taxonomic scope" value="Archaea"/>
</dbReference>
<accession>D2RXW7</accession>
<keyword evidence="3" id="KW-0597">Phosphoprotein</keyword>
<dbReference type="InterPro" id="IPR052162">
    <property type="entry name" value="Sensor_kinase/Photoreceptor"/>
</dbReference>
<feature type="coiled-coil region" evidence="6">
    <location>
        <begin position="593"/>
        <end position="627"/>
    </location>
</feature>
<proteinExistence type="predicted"/>
<dbReference type="FunFam" id="3.30.565.10:FF:000006">
    <property type="entry name" value="Sensor histidine kinase WalK"/>
    <property type="match status" value="1"/>
</dbReference>
<dbReference type="EC" id="2.7.13.3" evidence="2"/>
<dbReference type="Gene3D" id="3.30.450.40">
    <property type="match status" value="1"/>
</dbReference>
<dbReference type="SMART" id="SM00387">
    <property type="entry name" value="HATPase_c"/>
    <property type="match status" value="1"/>
</dbReference>
<dbReference type="Gene3D" id="3.30.450.20">
    <property type="entry name" value="PAS domain"/>
    <property type="match status" value="6"/>
</dbReference>
<dbReference type="CDD" id="cd00130">
    <property type="entry name" value="PAS"/>
    <property type="match status" value="5"/>
</dbReference>
<dbReference type="SUPFAM" id="SSF55874">
    <property type="entry name" value="ATPase domain of HSP90 chaperone/DNA topoisomerase II/histidine kinase"/>
    <property type="match status" value="1"/>
</dbReference>
<dbReference type="PANTHER" id="PTHR43304:SF1">
    <property type="entry name" value="PAC DOMAIN-CONTAINING PROTEIN"/>
    <property type="match status" value="1"/>
</dbReference>
<dbReference type="InterPro" id="IPR003594">
    <property type="entry name" value="HATPase_dom"/>
</dbReference>
<feature type="compositionally biased region" description="Basic and acidic residues" evidence="7">
    <location>
        <begin position="175"/>
        <end position="191"/>
    </location>
</feature>
<dbReference type="SMART" id="SM00086">
    <property type="entry name" value="PAC"/>
    <property type="match status" value="3"/>
</dbReference>
<evidence type="ECO:0000256" key="5">
    <source>
        <dbReference type="ARBA" id="ARBA00022777"/>
    </source>
</evidence>
<dbReference type="InterPro" id="IPR003018">
    <property type="entry name" value="GAF"/>
</dbReference>
<keyword evidence="4" id="KW-0808">Transferase</keyword>
<dbReference type="Gene3D" id="3.30.565.10">
    <property type="entry name" value="Histidine kinase-like ATPase, C-terminal domain"/>
    <property type="match status" value="1"/>
</dbReference>
<dbReference type="PROSITE" id="PS50113">
    <property type="entry name" value="PAC"/>
    <property type="match status" value="2"/>
</dbReference>
<keyword evidence="6" id="KW-0175">Coiled coil</keyword>
<feature type="compositionally biased region" description="Basic and acidic residues" evidence="7">
    <location>
        <begin position="93"/>
        <end position="119"/>
    </location>
</feature>
<dbReference type="InterPro" id="IPR035965">
    <property type="entry name" value="PAS-like_dom_sf"/>
</dbReference>
<feature type="domain" description="PAS" evidence="9">
    <location>
        <begin position="617"/>
        <end position="687"/>
    </location>
</feature>
<dbReference type="PANTHER" id="PTHR43304">
    <property type="entry name" value="PHYTOCHROME-LIKE PROTEIN CPH1"/>
    <property type="match status" value="1"/>
</dbReference>
<dbReference type="InterPro" id="IPR003661">
    <property type="entry name" value="HisK_dim/P_dom"/>
</dbReference>
<evidence type="ECO:0000256" key="2">
    <source>
        <dbReference type="ARBA" id="ARBA00012438"/>
    </source>
</evidence>
<dbReference type="CDD" id="cd00082">
    <property type="entry name" value="HisKA"/>
    <property type="match status" value="1"/>
</dbReference>
<dbReference type="Gene3D" id="1.10.287.130">
    <property type="match status" value="1"/>
</dbReference>
<dbReference type="HOGENOM" id="CLU_000445_114_58_2"/>
<feature type="region of interest" description="Disordered" evidence="7">
    <location>
        <begin position="159"/>
        <end position="200"/>
    </location>
</feature>
<dbReference type="SMART" id="SM00388">
    <property type="entry name" value="HisKA"/>
    <property type="match status" value="1"/>
</dbReference>
<dbReference type="Pfam" id="PF13426">
    <property type="entry name" value="PAS_9"/>
    <property type="match status" value="1"/>
</dbReference>
<evidence type="ECO:0000259" key="10">
    <source>
        <dbReference type="PROSITE" id="PS50113"/>
    </source>
</evidence>
<feature type="domain" description="PAS" evidence="9">
    <location>
        <begin position="196"/>
        <end position="242"/>
    </location>
</feature>
<dbReference type="eggNOG" id="arCOG02329">
    <property type="taxonomic scope" value="Archaea"/>
</dbReference>
<gene>
    <name evidence="11" type="ordered locus">Htur_0906</name>
</gene>
<dbReference type="eggNOG" id="arCOG02334">
    <property type="taxonomic scope" value="Archaea"/>
</dbReference>
<dbReference type="KEGG" id="htu:Htur_0906"/>
<dbReference type="SUPFAM" id="SSF55781">
    <property type="entry name" value="GAF domain-like"/>
    <property type="match status" value="1"/>
</dbReference>
<dbReference type="NCBIfam" id="TIGR00229">
    <property type="entry name" value="sensory_box"/>
    <property type="match status" value="4"/>
</dbReference>
<dbReference type="Pfam" id="PF02518">
    <property type="entry name" value="HATPase_c"/>
    <property type="match status" value="1"/>
</dbReference>
<evidence type="ECO:0000259" key="9">
    <source>
        <dbReference type="PROSITE" id="PS50112"/>
    </source>
</evidence>
<feature type="domain" description="PAS" evidence="9">
    <location>
        <begin position="730"/>
        <end position="774"/>
    </location>
</feature>
<evidence type="ECO:0000256" key="6">
    <source>
        <dbReference type="SAM" id="Coils"/>
    </source>
</evidence>
<dbReference type="AlphaFoldDB" id="D2RXW7"/>
<dbReference type="PROSITE" id="PS50109">
    <property type="entry name" value="HIS_KIN"/>
    <property type="match status" value="1"/>
</dbReference>
<feature type="domain" description="PAC" evidence="10">
    <location>
        <begin position="800"/>
        <end position="850"/>
    </location>
</feature>
<evidence type="ECO:0000313" key="12">
    <source>
        <dbReference type="Proteomes" id="UP000001903"/>
    </source>
</evidence>
<dbReference type="EMBL" id="CP001860">
    <property type="protein sequence ID" value="ADB59801.1"/>
    <property type="molecule type" value="Genomic_DNA"/>
</dbReference>
<sequence>MLSGALVRAMSERSESANATDWAVGDDRTARQCTRALVDVVDDGVFRLDADDRFVAVDETLLSTAGCDREALLGEHVSTLLSTDEAAQLDAARQTHSEAEGKDRADLERRDDADARRGPESVTTLECALRTADGTAVPYRLRLAPVRVDGEFRGSIGVVRERSESDTSSGGAGSDADRERVDSEPDRETARPTETPTEAAATVFEDAAVGVFVFDEATEVAWLNAAAERYFGIDRETVLGRNRESVIDETLGDRVADPAAFRDAVTATDDGAAAERSECHVTAAGDRAERWLEFRGRPIESGPYAGGRIELYYDVTDQHRRAYQLRRLNEAVREWLASDSREAVAERATEQLVDILGLEINGVFLHDPDARELRPVAWSEPAAAAIGEIPTFAEGEGIAWRVFDSGRAEIDDDVTADPDVYNPETPIRSEICLPIGDHGVVIIGSERRDAFDDADLSLAKVVASSLEAIFDRLRHERSLERERAQTEQLFQTAPVAISVRNADGELVRANQRARETLGAADGSPIDAATIGGRDVRDVDETVASDESPAARVRATGEPMFNQEIVLEGPDGERRWFSLNAAPVFDADGALERVVSVGEEITELKVQKQRLQRRKSELETELSEILGRVSDGFYALDDEFRFTHVNETAEELLGRSRAELLGTVLWDVFPEAVGSDLEDRYREALETQQSLSFERRSRPLGIWAQVQVYPSETGLSIYFRDISERKARERELTTYETIVETVEDGIYVLDEDERFTTVNETYAELTGYDREELLGAHASTVVTESAMDRAQTVATDDREIPTIETELETKSGSRVPVEASVATLAATDGRERVGVVRDITDRRERQRKLEASEQRYRTLAENFPNGIVALYDDELRYTAAGGQLVDQLGIDQENAIGQRIHDRYPDDILAEIEPHFRAALAGEERSFEVSYYGRRLSAHTLPVRTAGDVRAGMLVVQDVTERAEYQRKLEESNERLEQFAYAASHDLQEPLRMVTSYLQLIENRYADELDADGREFIDFAVDGAERMREMIEGLLAYSRVETRGDPFEPVDLEETLEAVRRDLELQIEESDAEITADSLPRVRGDPSQLRQVFQNLLSNAIEYSGPEPPRIHLEAERKGDRWRVSVTDEGIGIDPEDADRVFEIFQRLHGREEHDGTGIGLALCQRIVERHGGEIRVESEPGEGSTFSVTLPAADD</sequence>
<dbReference type="InterPro" id="IPR029016">
    <property type="entry name" value="GAF-like_dom_sf"/>
</dbReference>
<dbReference type="Proteomes" id="UP000001903">
    <property type="component" value="Chromosome"/>
</dbReference>
<feature type="region of interest" description="Disordered" evidence="7">
    <location>
        <begin position="1176"/>
        <end position="1195"/>
    </location>
</feature>
<comment type="catalytic activity">
    <reaction evidence="1">
        <text>ATP + protein L-histidine = ADP + protein N-phospho-L-histidine.</text>
        <dbReference type="EC" id="2.7.13.3"/>
    </reaction>
</comment>
<dbReference type="GO" id="GO:0000155">
    <property type="term" value="F:phosphorelay sensor kinase activity"/>
    <property type="evidence" value="ECO:0007669"/>
    <property type="project" value="InterPro"/>
</dbReference>
<dbReference type="STRING" id="543526.Htur_0906"/>
<dbReference type="InterPro" id="IPR013656">
    <property type="entry name" value="PAS_4"/>
</dbReference>
<reference evidence="11 12" key="1">
    <citation type="journal article" date="2010" name="Stand. Genomic Sci.">
        <title>Complete genome sequence of Haloterrigena turkmenica type strain (4k).</title>
        <authorList>
            <person name="Saunders E."/>
            <person name="Tindall B.J."/>
            <person name="Fahnrich R."/>
            <person name="Lapidus A."/>
            <person name="Copeland A."/>
            <person name="Del Rio T.G."/>
            <person name="Lucas S."/>
            <person name="Chen F."/>
            <person name="Tice H."/>
            <person name="Cheng J.F."/>
            <person name="Han C."/>
            <person name="Detter J.C."/>
            <person name="Bruce D."/>
            <person name="Goodwin L."/>
            <person name="Chain P."/>
            <person name="Pitluck S."/>
            <person name="Pati A."/>
            <person name="Ivanova N."/>
            <person name="Mavromatis K."/>
            <person name="Chen A."/>
            <person name="Palaniappan K."/>
            <person name="Land M."/>
            <person name="Hauser L."/>
            <person name="Chang Y.J."/>
            <person name="Jeffries C.D."/>
            <person name="Brettin T."/>
            <person name="Rohde M."/>
            <person name="Goker M."/>
            <person name="Bristow J."/>
            <person name="Eisen J.A."/>
            <person name="Markowitz V."/>
            <person name="Hugenholtz P."/>
            <person name="Klenk H.P."/>
            <person name="Kyrpides N.C."/>
        </authorList>
    </citation>
    <scope>NUCLEOTIDE SEQUENCE [LARGE SCALE GENOMIC DNA]</scope>
    <source>
        <strain evidence="12">ATCC 51198 / DSM 5511 / JCM 9101 / NCIMB 13204 / VKM B-1734 / 4k</strain>
    </source>
</reference>
<dbReference type="Pfam" id="PF00512">
    <property type="entry name" value="HisKA"/>
    <property type="match status" value="1"/>
</dbReference>
<keyword evidence="12" id="KW-1185">Reference proteome</keyword>
<dbReference type="eggNOG" id="arCOG02358">
    <property type="taxonomic scope" value="Archaea"/>
</dbReference>
<dbReference type="SMART" id="SM00091">
    <property type="entry name" value="PAS"/>
    <property type="match status" value="6"/>
</dbReference>
<feature type="domain" description="PAC" evidence="10">
    <location>
        <begin position="560"/>
        <end position="612"/>
    </location>
</feature>
<dbReference type="SUPFAM" id="SSF47384">
    <property type="entry name" value="Homodimeric domain of signal transducing histidine kinase"/>
    <property type="match status" value="1"/>
</dbReference>
<feature type="domain" description="PAS" evidence="9">
    <location>
        <begin position="30"/>
        <end position="100"/>
    </location>
</feature>
<protein>
    <recommendedName>
        <fullName evidence="2">histidine kinase</fullName>
        <ecNumber evidence="2">2.7.13.3</ecNumber>
    </recommendedName>
</protein>
<evidence type="ECO:0000313" key="11">
    <source>
        <dbReference type="EMBL" id="ADB59801.1"/>
    </source>
</evidence>
<dbReference type="Pfam" id="PF13185">
    <property type="entry name" value="GAF_2"/>
    <property type="match status" value="1"/>
</dbReference>
<feature type="region of interest" description="Disordered" evidence="7">
    <location>
        <begin position="89"/>
        <end position="122"/>
    </location>
</feature>
<organism evidence="11 12">
    <name type="scientific">Haloterrigena turkmenica (strain ATCC 51198 / DSM 5511 / JCM 9101 / NCIMB 13204 / VKM B-1734 / 4k)</name>
    <name type="common">Halococcus turkmenicus</name>
    <dbReference type="NCBI Taxonomy" id="543526"/>
    <lineage>
        <taxon>Archaea</taxon>
        <taxon>Methanobacteriati</taxon>
        <taxon>Methanobacteriota</taxon>
        <taxon>Stenosarchaea group</taxon>
        <taxon>Halobacteria</taxon>
        <taxon>Halobacteriales</taxon>
        <taxon>Natrialbaceae</taxon>
        <taxon>Haloterrigena</taxon>
    </lineage>
</organism>
<evidence type="ECO:0000259" key="8">
    <source>
        <dbReference type="PROSITE" id="PS50109"/>
    </source>
</evidence>
<dbReference type="SUPFAM" id="SSF55785">
    <property type="entry name" value="PYP-like sensor domain (PAS domain)"/>
    <property type="match status" value="6"/>
</dbReference>
<evidence type="ECO:0000256" key="7">
    <source>
        <dbReference type="SAM" id="MobiDB-lite"/>
    </source>
</evidence>
<feature type="domain" description="Histidine kinase" evidence="8">
    <location>
        <begin position="981"/>
        <end position="1194"/>
    </location>
</feature>
<dbReference type="InterPro" id="IPR001610">
    <property type="entry name" value="PAC"/>
</dbReference>
<dbReference type="Pfam" id="PF08448">
    <property type="entry name" value="PAS_4"/>
    <property type="match status" value="5"/>
</dbReference>
<evidence type="ECO:0000256" key="3">
    <source>
        <dbReference type="ARBA" id="ARBA00022553"/>
    </source>
</evidence>
<evidence type="ECO:0000256" key="4">
    <source>
        <dbReference type="ARBA" id="ARBA00022679"/>
    </source>
</evidence>
<dbReference type="PRINTS" id="PR00344">
    <property type="entry name" value="BCTRLSENSOR"/>
</dbReference>
<evidence type="ECO:0000256" key="1">
    <source>
        <dbReference type="ARBA" id="ARBA00000085"/>
    </source>
</evidence>
<dbReference type="PROSITE" id="PS50112">
    <property type="entry name" value="PAS"/>
    <property type="match status" value="4"/>
</dbReference>
<dbReference type="InterPro" id="IPR000700">
    <property type="entry name" value="PAS-assoc_C"/>
</dbReference>
<dbReference type="InterPro" id="IPR036890">
    <property type="entry name" value="HATPase_C_sf"/>
</dbReference>
<dbReference type="InterPro" id="IPR000014">
    <property type="entry name" value="PAS"/>
</dbReference>